<keyword evidence="2" id="KW-0472">Membrane</keyword>
<feature type="compositionally biased region" description="Polar residues" evidence="1">
    <location>
        <begin position="254"/>
        <end position="275"/>
    </location>
</feature>
<feature type="region of interest" description="Disordered" evidence="1">
    <location>
        <begin position="673"/>
        <end position="694"/>
    </location>
</feature>
<feature type="transmembrane region" description="Helical" evidence="2">
    <location>
        <begin position="519"/>
        <end position="540"/>
    </location>
</feature>
<accession>A0A9N8DU68</accession>
<dbReference type="SUPFAM" id="SSF55073">
    <property type="entry name" value="Nucleotide cyclase"/>
    <property type="match status" value="1"/>
</dbReference>
<feature type="compositionally biased region" description="Basic and acidic residues" evidence="1">
    <location>
        <begin position="947"/>
        <end position="967"/>
    </location>
</feature>
<reference evidence="3" key="1">
    <citation type="submission" date="2020-06" db="EMBL/GenBank/DDBJ databases">
        <authorList>
            <consortium name="Plant Systems Biology data submission"/>
        </authorList>
    </citation>
    <scope>NUCLEOTIDE SEQUENCE</scope>
    <source>
        <strain evidence="3">D6</strain>
    </source>
</reference>
<name>A0A9N8DU68_9STRA</name>
<feature type="transmembrane region" description="Helical" evidence="2">
    <location>
        <begin position="489"/>
        <end position="507"/>
    </location>
</feature>
<keyword evidence="2" id="KW-1133">Transmembrane helix</keyword>
<gene>
    <name evidence="3" type="ORF">SEMRO_359_G126120.1</name>
</gene>
<dbReference type="Gene3D" id="3.30.70.1230">
    <property type="entry name" value="Nucleotide cyclase"/>
    <property type="match status" value="1"/>
</dbReference>
<evidence type="ECO:0000256" key="1">
    <source>
        <dbReference type="SAM" id="MobiDB-lite"/>
    </source>
</evidence>
<sequence>MSSSRGKRMSLLDKMEHIAELAGLEDLVDDEDEEEELDDSVVDGVKLAGPGGDIPPLDEEDENEEGSDDDDDDLDEIVYTATDLGYEWQGPDLGYGDELDYGALGYEDQSQVTGASDSVTNENSSLSSDRIMRRVSGIRQSTSGQSYASAPEHSRDDAFLPEGATAAVAGGGPERSGQQRRSTFGGPDGGLSRRQSSRRAINLGSIAGMNSPLGMAGLGDTGSSSTSIGLQHGGSGSVLQKMKSRTFGSHARRSTNNFKSRRTGSTMSNLSTGSDLSSMHVAASKLESGPDSVFAAASVIQQSQATAAKRGHVQFNVDDPVLCMLTLLNVTNRGDDNESFTVEPVNIHGYPPGEGKTEEERTGPYVFVLATVQKVHFDEDERYYFVVRADNGTEQRADTGWMEPLRNPAGVEAARRAAEKTGLAMKEMEEEQQNQDGIGQVAIGAAMVVFALPLRCAKKLVPWYRRSRAHAKVQITHLLYGDSSYSCRFRWTGINVLVICSFVLLFFENVKLAFFPAEWDHAMAVIGFIVWCILGLELLFEYLIRPPDYPDLIESDQAYAPSTARHINLFHLVGETLALLLFIPELDCLFDAGACGQRVRFSGLWASVVAVDGSDSSRAALGRLCLGLTSLRLFGLVRHWKQMWINNTFADDKKNPNLVRRFLLLEYEGKGKDPAKDDNNTERPGGGNVNEVSTEEDQRLKNAATIGTALMVVNSHRALIVLVFIVTVLPMIISFESQNFVNQGLVDLLHANNIAAFQSSDDCDYLREFVYSWLLTAENIQPDSNLLNTNMYLLYAKITPARCDFQDPNGVITLCDSSAAMQLDTCRLWLNTMMLDKQGALPLNNLTDYFAKDMGVRVGGIREINRCVASPTNSSACEFETHVIFNDNFTVSFTNLGLFILLAALLILTIFGLTVMRNDAGRLVLDPLRRMLKIVVRYAENPLMETGDLRGKNGKSDGESGDERDSESPQLGNYETEQLINAIAKIADLLRKCWGVAGAGIISTNLARTKEGKTVVFNPTVPGKRVYALFGFVAINGFDKQLHALGRDVMKLINDVAKVVHDEVYRWALGDSGQCNRNLGAAFLMVFRIGDFNEIHNKKKLAQDVVFNTHGRSSNRRSANALRKRKASKGKKRASHRNIDMGADGTLQLASLPGIQAFTDRALLGMLKSYAGIHRDKRLLNWKKDWRLGAGVGAFTVSVIYGMDAGWAVEGAVGSEYKIDATYLSPHVNMASRMMSATKQYGVTILLSQAVEELLSRPARSKLRHLDTVFVKGSSVAQRIFTYDARHEGVDFFLFERSPDKADRDADAYTDKVWETDQDLRSMRQHVKDEFMERFREGVDQYIDGKWKDAIESLATADDMMIQTVIEEGFIDFDPEEYGEDVFDRSIRDDEIVRIRTEYGDGACKCLINYMERRNGIPPKDWVGVRKLDSK</sequence>
<evidence type="ECO:0000313" key="3">
    <source>
        <dbReference type="EMBL" id="CAB9508761.1"/>
    </source>
</evidence>
<feature type="transmembrane region" description="Helical" evidence="2">
    <location>
        <begin position="718"/>
        <end position="735"/>
    </location>
</feature>
<keyword evidence="4" id="KW-1185">Reference proteome</keyword>
<proteinExistence type="predicted"/>
<feature type="region of interest" description="Disordered" evidence="1">
    <location>
        <begin position="23"/>
        <end position="75"/>
    </location>
</feature>
<feature type="region of interest" description="Disordered" evidence="1">
    <location>
        <begin position="339"/>
        <end position="359"/>
    </location>
</feature>
<keyword evidence="2" id="KW-0812">Transmembrane</keyword>
<dbReference type="Proteomes" id="UP001153069">
    <property type="component" value="Unassembled WGS sequence"/>
</dbReference>
<protein>
    <submittedName>
        <fullName evidence="3">Whole genome shotgun sequence</fullName>
    </submittedName>
</protein>
<evidence type="ECO:0000313" key="4">
    <source>
        <dbReference type="Proteomes" id="UP001153069"/>
    </source>
</evidence>
<organism evidence="3 4">
    <name type="scientific">Seminavis robusta</name>
    <dbReference type="NCBI Taxonomy" id="568900"/>
    <lineage>
        <taxon>Eukaryota</taxon>
        <taxon>Sar</taxon>
        <taxon>Stramenopiles</taxon>
        <taxon>Ochrophyta</taxon>
        <taxon>Bacillariophyta</taxon>
        <taxon>Bacillariophyceae</taxon>
        <taxon>Bacillariophycidae</taxon>
        <taxon>Naviculales</taxon>
        <taxon>Naviculaceae</taxon>
        <taxon>Seminavis</taxon>
    </lineage>
</organism>
<feature type="region of interest" description="Disordered" evidence="1">
    <location>
        <begin position="947"/>
        <end position="971"/>
    </location>
</feature>
<dbReference type="EMBL" id="CAICTM010000358">
    <property type="protein sequence ID" value="CAB9508761.1"/>
    <property type="molecule type" value="Genomic_DNA"/>
</dbReference>
<feature type="transmembrane region" description="Helical" evidence="2">
    <location>
        <begin position="896"/>
        <end position="916"/>
    </location>
</feature>
<feature type="compositionally biased region" description="Basic residues" evidence="1">
    <location>
        <begin position="1122"/>
        <end position="1136"/>
    </location>
</feature>
<dbReference type="PANTHER" id="PTHR43336">
    <property type="entry name" value="OXYGEN SENSOR HISTIDINE KINASE RESPONSE REGULATOR DEVS/DOSS"/>
    <property type="match status" value="1"/>
</dbReference>
<feature type="region of interest" description="Disordered" evidence="1">
    <location>
        <begin position="1112"/>
        <end position="1137"/>
    </location>
</feature>
<evidence type="ECO:0000256" key="2">
    <source>
        <dbReference type="SAM" id="Phobius"/>
    </source>
</evidence>
<feature type="compositionally biased region" description="Acidic residues" evidence="1">
    <location>
        <begin position="26"/>
        <end position="41"/>
    </location>
</feature>
<comment type="caution">
    <text evidence="3">The sequence shown here is derived from an EMBL/GenBank/DDBJ whole genome shotgun (WGS) entry which is preliminary data.</text>
</comment>
<dbReference type="OrthoDB" id="60033at2759"/>
<feature type="region of interest" description="Disordered" evidence="1">
    <location>
        <begin position="138"/>
        <end position="157"/>
    </location>
</feature>
<dbReference type="InterPro" id="IPR029787">
    <property type="entry name" value="Nucleotide_cyclase"/>
</dbReference>
<dbReference type="PANTHER" id="PTHR43336:SF3">
    <property type="entry name" value="GUANYLATE CYCLASE DOMAIN-CONTAINING PROTEIN"/>
    <property type="match status" value="1"/>
</dbReference>
<feature type="region of interest" description="Disordered" evidence="1">
    <location>
        <begin position="244"/>
        <end position="275"/>
    </location>
</feature>
<feature type="compositionally biased region" description="Polar residues" evidence="1">
    <location>
        <begin position="138"/>
        <end position="148"/>
    </location>
</feature>
<feature type="region of interest" description="Disordered" evidence="1">
    <location>
        <begin position="165"/>
        <end position="195"/>
    </location>
</feature>
<feature type="compositionally biased region" description="Acidic residues" evidence="1">
    <location>
        <begin position="56"/>
        <end position="75"/>
    </location>
</feature>